<evidence type="ECO:0000256" key="4">
    <source>
        <dbReference type="ARBA" id="ARBA00023187"/>
    </source>
</evidence>
<dbReference type="RefSeq" id="XP_024580386.1">
    <property type="nucleotide sequence ID" value="XM_024730073.1"/>
</dbReference>
<reference evidence="9" key="1">
    <citation type="submission" date="2014-09" db="EMBL/GenBank/DDBJ databases">
        <authorList>
            <person name="Sharma Rahul"/>
            <person name="Thines Marco"/>
        </authorList>
    </citation>
    <scope>NUCLEOTIDE SEQUENCE [LARGE SCALE GENOMIC DNA]</scope>
</reference>
<dbReference type="EMBL" id="CCYD01000810">
    <property type="protein sequence ID" value="CEG44017.1"/>
    <property type="molecule type" value="Genomic_DNA"/>
</dbReference>
<dbReference type="Proteomes" id="UP000054928">
    <property type="component" value="Unassembled WGS sequence"/>
</dbReference>
<proteinExistence type="inferred from homology"/>
<evidence type="ECO:0000256" key="6">
    <source>
        <dbReference type="SAM" id="Coils"/>
    </source>
</evidence>
<feature type="compositionally biased region" description="Low complexity" evidence="7">
    <location>
        <begin position="1"/>
        <end position="10"/>
    </location>
</feature>
<dbReference type="AlphaFoldDB" id="A0A0P1ATF7"/>
<dbReference type="PANTHER" id="PTHR14152:SF5">
    <property type="entry name" value="U4_U6.U5 TRI-SNRNP-ASSOCIATED PROTEIN 1"/>
    <property type="match status" value="1"/>
</dbReference>
<name>A0A0P1ATF7_PLAHL</name>
<feature type="region of interest" description="Disordered" evidence="7">
    <location>
        <begin position="1"/>
        <end position="48"/>
    </location>
</feature>
<keyword evidence="5" id="KW-0539">Nucleus</keyword>
<sequence length="763" mass="88823">MARSRSQSPVRSRRHGGSSSSRRGHHDSSSRRNQHHDVLPASSEKKEITLSIEETNELRRSLGLKPLVLGLSKKEQAIVNVQTTLKQYEMEREQKEIQRKVQHSKTRRELTQKLQGESLGEQLQATWKAQNSGETPLHDALKWVKESRKREKKEKASESVEKERYDAQALAGMTVGHAMDEFQDGKDVILTLKDQEILEDGKELNEHDDVLVNVEMSERERRKDREERTKRAALPVYSAYDDEEFLEVNSRRKRKITKILTQYDEDEEAREVEASRKFQLNAFGESQSVVKENIPEENEVAVISLSMNRMKRVEDYYTKDEMATQFAKRSKSIKKRKKKTLRRHKTVLDDDMEVLLKEKDDDEIESRDLVAQLESEAMKTNLIGSNDRGKRKQNDKKDEVDVDKLQRFQDAREKANAVAAEALAANSKSSQKLKRRRMDENELMDDAMEMERELGASLARVRQLTKEKVKPVVLTSEERIAELVSQRICHEENRVSSLNTSDNTLDGSEHKQIGQVFGGGNLTENAVVFNEATDFETRLRDAMEKRAAQFQAEAEKSMSFNGSNIETRQKGQSEKPKESDDEDEERKENEVWGEEEPLVGAGMAATLALLRQTGDLKQTRIERQAGRANDVRDRTFDADLRIKNGVKLDYRDEFGRLLTKKEAFRMLSYKFHGHEPGKRKKEKRLRQYLKRNNNIRKKHMWFFRVECKQNRLILVQLQQKETQCLYLMKCCDQYVIDWQMKWMVLLLLALRRQRFGGPKVWTC</sequence>
<feature type="region of interest" description="Disordered" evidence="7">
    <location>
        <begin position="380"/>
        <end position="400"/>
    </location>
</feature>
<comment type="subcellular location">
    <subcellularLocation>
        <location evidence="1">Nucleus</location>
    </subcellularLocation>
</comment>
<evidence type="ECO:0000256" key="1">
    <source>
        <dbReference type="ARBA" id="ARBA00004123"/>
    </source>
</evidence>
<dbReference type="GO" id="GO:0045292">
    <property type="term" value="P:mRNA cis splicing, via spliceosome"/>
    <property type="evidence" value="ECO:0007669"/>
    <property type="project" value="TreeGrafter"/>
</dbReference>
<keyword evidence="9" id="KW-1185">Reference proteome</keyword>
<feature type="region of interest" description="Disordered" evidence="7">
    <location>
        <begin position="550"/>
        <end position="594"/>
    </location>
</feature>
<evidence type="ECO:0000256" key="5">
    <source>
        <dbReference type="ARBA" id="ARBA00023242"/>
    </source>
</evidence>
<feature type="compositionally biased region" description="Basic and acidic residues" evidence="7">
    <location>
        <begin position="26"/>
        <end position="48"/>
    </location>
</feature>
<dbReference type="OMA" id="KRRDYTG"/>
<dbReference type="InterPro" id="IPR005011">
    <property type="entry name" value="SNU66/SART1"/>
</dbReference>
<protein>
    <submittedName>
        <fullName evidence="8">U4/U6.U5 snRNP associated protein</fullName>
    </submittedName>
</protein>
<organism evidence="8 9">
    <name type="scientific">Plasmopara halstedii</name>
    <name type="common">Downy mildew of sunflower</name>
    <dbReference type="NCBI Taxonomy" id="4781"/>
    <lineage>
        <taxon>Eukaryota</taxon>
        <taxon>Sar</taxon>
        <taxon>Stramenopiles</taxon>
        <taxon>Oomycota</taxon>
        <taxon>Peronosporomycetes</taxon>
        <taxon>Peronosporales</taxon>
        <taxon>Peronosporaceae</taxon>
        <taxon>Plasmopara</taxon>
    </lineage>
</organism>
<dbReference type="InterPro" id="IPR045347">
    <property type="entry name" value="HIND"/>
</dbReference>
<dbReference type="GeneID" id="36409345"/>
<evidence type="ECO:0000256" key="7">
    <source>
        <dbReference type="SAM" id="MobiDB-lite"/>
    </source>
</evidence>
<dbReference type="OrthoDB" id="5583at2759"/>
<comment type="similarity">
    <text evidence="2">Belongs to the SNU66/SART1 family.</text>
</comment>
<evidence type="ECO:0000313" key="9">
    <source>
        <dbReference type="Proteomes" id="UP000054928"/>
    </source>
</evidence>
<dbReference type="GO" id="GO:0000481">
    <property type="term" value="P:maturation of 5S rRNA"/>
    <property type="evidence" value="ECO:0007669"/>
    <property type="project" value="TreeGrafter"/>
</dbReference>
<dbReference type="Pfam" id="PF19252">
    <property type="entry name" value="HIND"/>
    <property type="match status" value="1"/>
</dbReference>
<accession>A0A0P1ATF7</accession>
<dbReference type="GO" id="GO:0046540">
    <property type="term" value="C:U4/U6 x U5 tri-snRNP complex"/>
    <property type="evidence" value="ECO:0007669"/>
    <property type="project" value="InterPro"/>
</dbReference>
<evidence type="ECO:0000313" key="8">
    <source>
        <dbReference type="EMBL" id="CEG44017.1"/>
    </source>
</evidence>
<feature type="coiled-coil region" evidence="6">
    <location>
        <begin position="71"/>
        <end position="98"/>
    </location>
</feature>
<evidence type="ECO:0000256" key="2">
    <source>
        <dbReference type="ARBA" id="ARBA00006076"/>
    </source>
</evidence>
<feature type="compositionally biased region" description="Basic and acidic residues" evidence="7">
    <location>
        <begin position="567"/>
        <end position="578"/>
    </location>
</feature>
<dbReference type="PANTHER" id="PTHR14152">
    <property type="entry name" value="SQUAMOUS CELL CARCINOMA ANTIGEN RECOGNISED BY CYTOTOXIC T LYMPHOCYTES"/>
    <property type="match status" value="1"/>
</dbReference>
<dbReference type="STRING" id="4781.A0A0P1ATF7"/>
<keyword evidence="3" id="KW-0507">mRNA processing</keyword>
<keyword evidence="4" id="KW-0508">mRNA splicing</keyword>
<evidence type="ECO:0000256" key="3">
    <source>
        <dbReference type="ARBA" id="ARBA00022664"/>
    </source>
</evidence>
<keyword evidence="6" id="KW-0175">Coiled coil</keyword>
<feature type="compositionally biased region" description="Acidic residues" evidence="7">
    <location>
        <begin position="579"/>
        <end position="594"/>
    </location>
</feature>
<dbReference type="Pfam" id="PF03343">
    <property type="entry name" value="SART-1"/>
    <property type="match status" value="2"/>
</dbReference>